<evidence type="ECO:0000313" key="3">
    <source>
        <dbReference type="Proteomes" id="UP000018721"/>
    </source>
</evidence>
<comment type="caution">
    <text evidence="2">The sequence shown here is derived from an EMBL/GenBank/DDBJ whole genome shotgun (WGS) entry which is preliminary data.</text>
</comment>
<dbReference type="Proteomes" id="UP000018721">
    <property type="component" value="Unassembled WGS sequence"/>
</dbReference>
<protein>
    <submittedName>
        <fullName evidence="2">Uncharacterized protein</fullName>
    </submittedName>
</protein>
<evidence type="ECO:0000313" key="2">
    <source>
        <dbReference type="EMBL" id="ETI31953.1"/>
    </source>
</evidence>
<accession>V9E093</accession>
<evidence type="ECO:0000256" key="1">
    <source>
        <dbReference type="SAM" id="MobiDB-lite"/>
    </source>
</evidence>
<name>V9E093_PHYNI</name>
<proteinExistence type="predicted"/>
<feature type="region of interest" description="Disordered" evidence="1">
    <location>
        <begin position="1"/>
        <end position="27"/>
    </location>
</feature>
<dbReference type="AlphaFoldDB" id="V9E093"/>
<dbReference type="EMBL" id="ANIZ01003714">
    <property type="protein sequence ID" value="ETI31953.1"/>
    <property type="molecule type" value="Genomic_DNA"/>
</dbReference>
<sequence>MLGDKRQRGERAGHPDGRTMSITRRQTREAERNLIQHCEATTRAKVAHEQRNQLRSWAPNPPLVLGGEHRHSVNGHVQSNGELHALNEVVPVELRTCSTAMEHIAA</sequence>
<keyword evidence="3" id="KW-1185">Reference proteome</keyword>
<reference evidence="2 3" key="1">
    <citation type="submission" date="2013-11" db="EMBL/GenBank/DDBJ databases">
        <title>The Genome Sequence of Phytophthora parasitica P1569.</title>
        <authorList>
            <consortium name="The Broad Institute Genomics Platform"/>
            <person name="Russ C."/>
            <person name="Tyler B."/>
            <person name="Panabieres F."/>
            <person name="Shan W."/>
            <person name="Tripathy S."/>
            <person name="Grunwald N."/>
            <person name="Machado M."/>
            <person name="Johnson C.S."/>
            <person name="Arredondo F."/>
            <person name="Hong C."/>
            <person name="Coffey M."/>
            <person name="Young S.K."/>
            <person name="Zeng Q."/>
            <person name="Gargeya S."/>
            <person name="Fitzgerald M."/>
            <person name="Abouelleil A."/>
            <person name="Alvarado L."/>
            <person name="Chapman S.B."/>
            <person name="Gainer-Dewar J."/>
            <person name="Goldberg J."/>
            <person name="Griggs A."/>
            <person name="Gujja S."/>
            <person name="Hansen M."/>
            <person name="Howarth C."/>
            <person name="Imamovic A."/>
            <person name="Ireland A."/>
            <person name="Larimer J."/>
            <person name="McCowan C."/>
            <person name="Murphy C."/>
            <person name="Pearson M."/>
            <person name="Poon T.W."/>
            <person name="Priest M."/>
            <person name="Roberts A."/>
            <person name="Saif S."/>
            <person name="Shea T."/>
            <person name="Sykes S."/>
            <person name="Wortman J."/>
            <person name="Nusbaum C."/>
            <person name="Birren B."/>
        </authorList>
    </citation>
    <scope>NUCLEOTIDE SEQUENCE [LARGE SCALE GENOMIC DNA]</scope>
    <source>
        <strain evidence="2 3">P1569</strain>
    </source>
</reference>
<gene>
    <name evidence="2" type="ORF">F443_21181</name>
</gene>
<dbReference type="HOGENOM" id="CLU_2228513_0_0_1"/>
<organism evidence="2 3">
    <name type="scientific">Phytophthora nicotianae P1569</name>
    <dbReference type="NCBI Taxonomy" id="1317065"/>
    <lineage>
        <taxon>Eukaryota</taxon>
        <taxon>Sar</taxon>
        <taxon>Stramenopiles</taxon>
        <taxon>Oomycota</taxon>
        <taxon>Peronosporomycetes</taxon>
        <taxon>Peronosporales</taxon>
        <taxon>Peronosporaceae</taxon>
        <taxon>Phytophthora</taxon>
    </lineage>
</organism>
<feature type="compositionally biased region" description="Basic and acidic residues" evidence="1">
    <location>
        <begin position="1"/>
        <end position="17"/>
    </location>
</feature>